<evidence type="ECO:0000259" key="1">
    <source>
        <dbReference type="Pfam" id="PF15115"/>
    </source>
</evidence>
<evidence type="ECO:0000313" key="3">
    <source>
        <dbReference type="RefSeq" id="XP_018114609.1"/>
    </source>
</evidence>
<dbReference type="OMA" id="NSGFYGH"/>
<name>A0A1L8GQ00_XENLA</name>
<dbReference type="OrthoDB" id="10045229at2759"/>
<keyword evidence="2" id="KW-1185">Reference proteome</keyword>
<dbReference type="GeneID" id="100049756"/>
<evidence type="ECO:0000313" key="2">
    <source>
        <dbReference type="Proteomes" id="UP000186698"/>
    </source>
</evidence>
<protein>
    <submittedName>
        <fullName evidence="3">Uncharacterized protein C3orf84</fullName>
    </submittedName>
</protein>
<dbReference type="InterPro" id="IPR029369">
    <property type="entry name" value="HDNR"/>
</dbReference>
<dbReference type="RefSeq" id="XP_018114609.1">
    <property type="nucleotide sequence ID" value="XM_018259120.1"/>
</dbReference>
<dbReference type="AlphaFoldDB" id="A0A1L8GQ00"/>
<dbReference type="PaxDb" id="8355-A0A1L8GQ00"/>
<dbReference type="Bgee" id="100049756">
    <property type="expression patterns" value="Expressed in kidney and 5 other cell types or tissues"/>
</dbReference>
<dbReference type="PANTHER" id="PTHR35539">
    <property type="entry name" value="CDNA SEQUENCE BC048562"/>
    <property type="match status" value="1"/>
</dbReference>
<dbReference type="KEGG" id="xla:100049756"/>
<reference evidence="3" key="1">
    <citation type="submission" date="2025-08" db="UniProtKB">
        <authorList>
            <consortium name="RefSeq"/>
        </authorList>
    </citation>
    <scope>IDENTIFICATION</scope>
    <source>
        <strain evidence="3">J_2021</strain>
        <tissue evidence="3">Erythrocytes</tissue>
    </source>
</reference>
<organism evidence="2 3">
    <name type="scientific">Xenopus laevis</name>
    <name type="common">African clawed frog</name>
    <dbReference type="NCBI Taxonomy" id="8355"/>
    <lineage>
        <taxon>Eukaryota</taxon>
        <taxon>Metazoa</taxon>
        <taxon>Chordata</taxon>
        <taxon>Craniata</taxon>
        <taxon>Vertebrata</taxon>
        <taxon>Euteleostomi</taxon>
        <taxon>Amphibia</taxon>
        <taxon>Batrachia</taxon>
        <taxon>Anura</taxon>
        <taxon>Pipoidea</taxon>
        <taxon>Pipidae</taxon>
        <taxon>Xenopodinae</taxon>
        <taxon>Xenopus</taxon>
        <taxon>Xenopus</taxon>
    </lineage>
</organism>
<proteinExistence type="predicted"/>
<gene>
    <name evidence="3" type="primary">LOC100049756</name>
</gene>
<dbReference type="CTD" id="100049756"/>
<accession>A0A1L8GQ00</accession>
<sequence>MPGIASGSWFPTGFHGHFRSHMRNDIYQEYRREARPEPPHVFQKRIKEHSTNHIFSEHDNRHIFPSSVDVFGNGMGKKKILKARESYNIFRWVPLEKELEKQRPLLSTYRMDFWEHGNRTEKIPQLFVPRLNGMSSASYAGATTHTQLFPSPQPRQNLTIEHAHSRVPEQTSLKVTGHPGISSSPLQRTLSAPCRRLTVSDCLTWQENMHQNSIKNIEKK</sequence>
<dbReference type="Pfam" id="PF15115">
    <property type="entry name" value="HDNR"/>
    <property type="match status" value="1"/>
</dbReference>
<dbReference type="Proteomes" id="UP000186698">
    <property type="component" value="Chromosome 4L"/>
</dbReference>
<feature type="domain" description="Domain of unknown function with conserved HDNR motif" evidence="1">
    <location>
        <begin position="6"/>
        <end position="92"/>
    </location>
</feature>
<dbReference type="PANTHER" id="PTHR35539:SF1">
    <property type="entry name" value="CDNA SEQUENCE BC048562"/>
    <property type="match status" value="1"/>
</dbReference>